<feature type="domain" description="SH3" evidence="16">
    <location>
        <begin position="782"/>
        <end position="850"/>
    </location>
</feature>
<dbReference type="FunFam" id="2.30.30.40:FF:000128">
    <property type="entry name" value="Peroxisomal membrane protein (Pex13)"/>
    <property type="match status" value="1"/>
</dbReference>
<dbReference type="InterPro" id="IPR018805">
    <property type="entry name" value="YJL171C/Tos1_C"/>
</dbReference>
<dbReference type="InterPro" id="IPR007223">
    <property type="entry name" value="Peroxin-13_N"/>
</dbReference>
<keyword evidence="9" id="KW-0472">Membrane</keyword>
<feature type="region of interest" description="Disordered" evidence="15">
    <location>
        <begin position="851"/>
        <end position="914"/>
    </location>
</feature>
<evidence type="ECO:0000256" key="10">
    <source>
        <dbReference type="ARBA" id="ARBA00023140"/>
    </source>
</evidence>
<evidence type="ECO:0000256" key="2">
    <source>
        <dbReference type="ARBA" id="ARBA00006033"/>
    </source>
</evidence>
<reference evidence="17 18" key="1">
    <citation type="journal article" date="2016" name="Sci. Rep.">
        <title>Draft genome sequencing and secretome analysis of fungal phytopathogen Ascochyta rabiei provides insight into the necrotrophic effector repertoire.</title>
        <authorList>
            <person name="Verma S."/>
            <person name="Gazara R.K."/>
            <person name="Nizam S."/>
            <person name="Parween S."/>
            <person name="Chattopadhyay D."/>
            <person name="Verma P.K."/>
        </authorList>
    </citation>
    <scope>NUCLEOTIDE SEQUENCE [LARGE SCALE GENOMIC DNA]</scope>
    <source>
        <strain evidence="17 18">ArDII</strain>
    </source>
</reference>
<gene>
    <name evidence="17" type="ORF">ST47_g4393</name>
</gene>
<evidence type="ECO:0000256" key="7">
    <source>
        <dbReference type="ARBA" id="ARBA00022989"/>
    </source>
</evidence>
<protein>
    <recommendedName>
        <fullName evidence="12">Peroxisomal membrane protein PEX13</fullName>
    </recommendedName>
    <alternativeName>
        <fullName evidence="11">Peroxin-13</fullName>
    </alternativeName>
</protein>
<evidence type="ECO:0000256" key="8">
    <source>
        <dbReference type="ARBA" id="ARBA00023010"/>
    </source>
</evidence>
<dbReference type="Gene3D" id="2.30.30.40">
    <property type="entry name" value="SH3 Domains"/>
    <property type="match status" value="1"/>
</dbReference>
<dbReference type="GO" id="GO:0016560">
    <property type="term" value="P:protein import into peroxisome matrix, docking"/>
    <property type="evidence" value="ECO:0007669"/>
    <property type="project" value="InterPro"/>
</dbReference>
<accession>A0A163FQJ6</accession>
<dbReference type="InterPro" id="IPR001452">
    <property type="entry name" value="SH3_domain"/>
</dbReference>
<comment type="caution">
    <text evidence="17">The sequence shown here is derived from an EMBL/GenBank/DDBJ whole genome shotgun (WGS) entry which is preliminary data.</text>
</comment>
<dbReference type="STRING" id="5454.A0A163FQJ6"/>
<dbReference type="PANTHER" id="PTHR31737:SF2">
    <property type="entry name" value="PROTEIN TOS1"/>
    <property type="match status" value="1"/>
</dbReference>
<dbReference type="GO" id="GO:0009277">
    <property type="term" value="C:fungal-type cell wall"/>
    <property type="evidence" value="ECO:0007669"/>
    <property type="project" value="TreeGrafter"/>
</dbReference>
<keyword evidence="4" id="KW-0813">Transport</keyword>
<feature type="region of interest" description="Disordered" evidence="15">
    <location>
        <begin position="472"/>
        <end position="539"/>
    </location>
</feature>
<dbReference type="SMART" id="SM00326">
    <property type="entry name" value="SH3"/>
    <property type="match status" value="1"/>
</dbReference>
<evidence type="ECO:0000256" key="15">
    <source>
        <dbReference type="SAM" id="MobiDB-lite"/>
    </source>
</evidence>
<evidence type="ECO:0000313" key="18">
    <source>
        <dbReference type="Proteomes" id="UP000076837"/>
    </source>
</evidence>
<evidence type="ECO:0000256" key="9">
    <source>
        <dbReference type="ARBA" id="ARBA00023136"/>
    </source>
</evidence>
<keyword evidence="3 14" id="KW-0728">SH3 domain</keyword>
<feature type="compositionally biased region" description="Polar residues" evidence="15">
    <location>
        <begin position="851"/>
        <end position="887"/>
    </location>
</feature>
<keyword evidence="6" id="KW-0653">Protein transport</keyword>
<proteinExistence type="inferred from homology"/>
<evidence type="ECO:0000313" key="17">
    <source>
        <dbReference type="EMBL" id="KZM24493.1"/>
    </source>
</evidence>
<evidence type="ECO:0000256" key="1">
    <source>
        <dbReference type="ARBA" id="ARBA00004549"/>
    </source>
</evidence>
<dbReference type="Pfam" id="PF04088">
    <property type="entry name" value="Peroxin-13_N"/>
    <property type="match status" value="1"/>
</dbReference>
<evidence type="ECO:0000256" key="5">
    <source>
        <dbReference type="ARBA" id="ARBA00022692"/>
    </source>
</evidence>
<feature type="compositionally biased region" description="Low complexity" evidence="15">
    <location>
        <begin position="507"/>
        <end position="525"/>
    </location>
</feature>
<keyword evidence="18" id="KW-1185">Reference proteome</keyword>
<keyword evidence="10" id="KW-0576">Peroxisome</keyword>
<sequence>MNVSQLAVYQVPSEAFKMRKRSTVPFYNHRRALKQRHHETAESHRFEGKHQTLPLDKLTWSTTINCSSLSTVTSTVFVTNCEANTPSSTPAATSYTTYVGTPLPCLPTPDMRPSTTEALDPTTSSFDCECRSRTTITKDLERHPMATLGSGPGHPSTPIIDKAEVHKRAAAWDRIAYYSSAAPAQATGLSFLANLGDPQKSGTFDYAFGNSLSFVTPASNRVASESEAFAGTLDTSEYEIAVFSDKECDVDCPYWRPNATSHYGWAGSSKAFFIEFQMDHYQNRGTDQGLISDAPAWWFLNAAIPRILQYGNDRNNIPCSCWSTGCGEFDAFEVLGNGEERAKSTLHRQGNLEGGDSNYFKRPVGRSLKFAVVWHYPHMTATVLDEDYDFPEALTEDEIESLIAYDPDSWVHSMFPGSPDHITSHYAPKRTPQTRFDRPEPHLAAFDAFDAFDVGATSDLDAISSALHRDNRPVDERAPWETSGGATSASVGESPETLPAPIASNRAAGLAGSSSSTTTSAAPSAGAPPPLPSVPDSLGAVANRNASTYSNMNRGYGASPYSSYGGGYSSPYSSFGGMGSMGSMYGGGYGGMYGGMNGMGMGGMYGGMGMPGDPNNPQSLTQSFSQSTQATFQLIENIVGAFGGFAQMLQSTYMATHSSFFAMVSVAEQFGNLRQTLGSVLGIYTVMRWIRTAIAKLTGRPLPADAMGLTPAGFAAFTGKLPDGSPAPPKPSKKPFFFFIAAVFGLPYLMGKLIKALARSQEEAEKRRMLENPQAAETVDPNKLEFCRALYDFTPDSNMSGMDLSIKKGDMVAVLSKSDPMGNASEWWRCRSRDGRMGYLPGIYLETIQRKQPAQITSGSQSGSPAGSRAQTMTSSSAPSRTATMTGESVEGPKVEGKAGDMGVESFQKGAFYS</sequence>
<evidence type="ECO:0000256" key="13">
    <source>
        <dbReference type="ARBA" id="ARBA00065871"/>
    </source>
</evidence>
<dbReference type="AlphaFoldDB" id="A0A163FQJ6"/>
<comment type="subcellular location">
    <subcellularLocation>
        <location evidence="1">Peroxisome membrane</location>
        <topology evidence="1">Single-pass membrane protein</topology>
    </subcellularLocation>
</comment>
<dbReference type="Pfam" id="PF10287">
    <property type="entry name" value="YJL171C_Tos1_C"/>
    <property type="match status" value="1"/>
</dbReference>
<keyword evidence="8" id="KW-0811">Translocation</keyword>
<dbReference type="PRINTS" id="PR00452">
    <property type="entry name" value="SH3DOMAIN"/>
</dbReference>
<evidence type="ECO:0000256" key="11">
    <source>
        <dbReference type="ARBA" id="ARBA00029693"/>
    </source>
</evidence>
<evidence type="ECO:0000256" key="4">
    <source>
        <dbReference type="ARBA" id="ARBA00022448"/>
    </source>
</evidence>
<organism evidence="17 18">
    <name type="scientific">Didymella rabiei</name>
    <name type="common">Chickpea ascochyta blight fungus</name>
    <name type="synonym">Mycosphaerella rabiei</name>
    <dbReference type="NCBI Taxonomy" id="5454"/>
    <lineage>
        <taxon>Eukaryota</taxon>
        <taxon>Fungi</taxon>
        <taxon>Dikarya</taxon>
        <taxon>Ascomycota</taxon>
        <taxon>Pezizomycotina</taxon>
        <taxon>Dothideomycetes</taxon>
        <taxon>Pleosporomycetidae</taxon>
        <taxon>Pleosporales</taxon>
        <taxon>Pleosporineae</taxon>
        <taxon>Didymellaceae</taxon>
        <taxon>Ascochyta</taxon>
    </lineage>
</organism>
<keyword evidence="7" id="KW-1133">Transmembrane helix</keyword>
<dbReference type="Pfam" id="PF00018">
    <property type="entry name" value="SH3_1"/>
    <property type="match status" value="1"/>
</dbReference>
<comment type="subunit">
    <text evidence="13">Interacts (via SH3 domain) with PEX14 (via SH3-binding motif); forming the PEX13-PEX14 docking complex.</text>
</comment>
<dbReference type="Proteomes" id="UP000076837">
    <property type="component" value="Unassembled WGS sequence"/>
</dbReference>
<evidence type="ECO:0000256" key="3">
    <source>
        <dbReference type="ARBA" id="ARBA00022443"/>
    </source>
</evidence>
<dbReference type="CDD" id="cd11771">
    <property type="entry name" value="SH3_Pex13p_fungal"/>
    <property type="match status" value="1"/>
</dbReference>
<evidence type="ECO:0000256" key="12">
    <source>
        <dbReference type="ARBA" id="ARBA00034535"/>
    </source>
</evidence>
<dbReference type="EMBL" id="JYNV01000156">
    <property type="protein sequence ID" value="KZM24493.1"/>
    <property type="molecule type" value="Genomic_DNA"/>
</dbReference>
<keyword evidence="5" id="KW-0812">Transmembrane</keyword>
<dbReference type="InterPro" id="IPR036028">
    <property type="entry name" value="SH3-like_dom_sf"/>
</dbReference>
<dbReference type="PROSITE" id="PS50002">
    <property type="entry name" value="SH3"/>
    <property type="match status" value="1"/>
</dbReference>
<evidence type="ECO:0000259" key="16">
    <source>
        <dbReference type="PROSITE" id="PS50002"/>
    </source>
</evidence>
<dbReference type="GO" id="GO:0005778">
    <property type="term" value="C:peroxisomal membrane"/>
    <property type="evidence" value="ECO:0007669"/>
    <property type="project" value="UniProtKB-SubCell"/>
</dbReference>
<dbReference type="PANTHER" id="PTHR31737">
    <property type="entry name" value="PROTEIN TOS1"/>
    <property type="match status" value="1"/>
</dbReference>
<evidence type="ECO:0000256" key="6">
    <source>
        <dbReference type="ARBA" id="ARBA00022927"/>
    </source>
</evidence>
<comment type="similarity">
    <text evidence="2">Belongs to the peroxin-13 family.</text>
</comment>
<evidence type="ECO:0000256" key="14">
    <source>
        <dbReference type="PROSITE-ProRule" id="PRU00192"/>
    </source>
</evidence>
<name>A0A163FQJ6_DIDRA</name>
<dbReference type="SUPFAM" id="SSF50044">
    <property type="entry name" value="SH3-domain"/>
    <property type="match status" value="1"/>
</dbReference>